<dbReference type="OrthoDB" id="10422012at2759"/>
<proteinExistence type="predicted"/>
<dbReference type="Proteomes" id="UP000677228">
    <property type="component" value="Unassembled WGS sequence"/>
</dbReference>
<evidence type="ECO:0000313" key="3">
    <source>
        <dbReference type="EMBL" id="CAF3906643.1"/>
    </source>
</evidence>
<gene>
    <name evidence="1" type="ORF">GPM918_LOCUS20786</name>
    <name evidence="2" type="ORF">OVA965_LOCUS32968</name>
    <name evidence="3" type="ORF">SRO942_LOCUS20783</name>
    <name evidence="4" type="ORF">TMI583_LOCUS33843</name>
</gene>
<dbReference type="AlphaFoldDB" id="A0A814S4D9"/>
<evidence type="ECO:0000313" key="5">
    <source>
        <dbReference type="Proteomes" id="UP000663829"/>
    </source>
</evidence>
<name>A0A814S4D9_9BILA</name>
<sequence>MVFKFLKKKEYWTEVGGVEGFMAAIRQLGSDNRELEDKSNDYSKSDSIWGRLAELTQISKKDTFDTRKWLCTTWHDNRRKIRTTFLATQIDDHKAIPFNHPTMMQQI</sequence>
<protein>
    <submittedName>
        <fullName evidence="1">Uncharacterized protein</fullName>
    </submittedName>
</protein>
<dbReference type="EMBL" id="CAJOBC010006653">
    <property type="protein sequence ID" value="CAF3906643.1"/>
    <property type="molecule type" value="Genomic_DNA"/>
</dbReference>
<dbReference type="Proteomes" id="UP000682733">
    <property type="component" value="Unassembled WGS sequence"/>
</dbReference>
<dbReference type="EMBL" id="CAJOBA010047920">
    <property type="protein sequence ID" value="CAF4206793.1"/>
    <property type="molecule type" value="Genomic_DNA"/>
</dbReference>
<comment type="caution">
    <text evidence="1">The sequence shown here is derived from an EMBL/GenBank/DDBJ whole genome shotgun (WGS) entry which is preliminary data.</text>
</comment>
<accession>A0A814S4D9</accession>
<dbReference type="EMBL" id="CAJNOK010026197">
    <property type="protein sequence ID" value="CAF1399362.1"/>
    <property type="molecule type" value="Genomic_DNA"/>
</dbReference>
<dbReference type="Proteomes" id="UP000681722">
    <property type="component" value="Unassembled WGS sequence"/>
</dbReference>
<dbReference type="Proteomes" id="UP000663829">
    <property type="component" value="Unassembled WGS sequence"/>
</dbReference>
<organism evidence="1 5">
    <name type="scientific">Didymodactylos carnosus</name>
    <dbReference type="NCBI Taxonomy" id="1234261"/>
    <lineage>
        <taxon>Eukaryota</taxon>
        <taxon>Metazoa</taxon>
        <taxon>Spiralia</taxon>
        <taxon>Gnathifera</taxon>
        <taxon>Rotifera</taxon>
        <taxon>Eurotatoria</taxon>
        <taxon>Bdelloidea</taxon>
        <taxon>Philodinida</taxon>
        <taxon>Philodinidae</taxon>
        <taxon>Didymodactylos</taxon>
    </lineage>
</organism>
<keyword evidence="5" id="KW-1185">Reference proteome</keyword>
<reference evidence="1" key="1">
    <citation type="submission" date="2021-02" db="EMBL/GenBank/DDBJ databases">
        <authorList>
            <person name="Nowell W R."/>
        </authorList>
    </citation>
    <scope>NUCLEOTIDE SEQUENCE</scope>
</reference>
<evidence type="ECO:0000313" key="4">
    <source>
        <dbReference type="EMBL" id="CAF4206793.1"/>
    </source>
</evidence>
<evidence type="ECO:0000313" key="1">
    <source>
        <dbReference type="EMBL" id="CAF1143019.1"/>
    </source>
</evidence>
<dbReference type="EMBL" id="CAJNOQ010006653">
    <property type="protein sequence ID" value="CAF1143019.1"/>
    <property type="molecule type" value="Genomic_DNA"/>
</dbReference>
<evidence type="ECO:0000313" key="2">
    <source>
        <dbReference type="EMBL" id="CAF1399362.1"/>
    </source>
</evidence>